<evidence type="ECO:0000313" key="1">
    <source>
        <dbReference type="EMBL" id="KDN24628.1"/>
    </source>
</evidence>
<dbReference type="Proteomes" id="UP000035860">
    <property type="component" value="Unassembled WGS sequence"/>
</dbReference>
<proteinExistence type="predicted"/>
<keyword evidence="2" id="KW-1185">Reference proteome</keyword>
<dbReference type="RefSeq" id="WP_036366543.1">
    <property type="nucleotide sequence ID" value="NZ_AOMT01000029.1"/>
</dbReference>
<name>A0A066UKA3_9GAMM</name>
<protein>
    <submittedName>
        <fullName evidence="1">Uncharacterized protein</fullName>
    </submittedName>
</protein>
<accession>A0A066UKA3</accession>
<dbReference type="OrthoDB" id="6648043at2"/>
<dbReference type="EMBL" id="AOMT01000029">
    <property type="protein sequence ID" value="KDN24628.1"/>
    <property type="molecule type" value="Genomic_DNA"/>
</dbReference>
<evidence type="ECO:0000313" key="2">
    <source>
        <dbReference type="Proteomes" id="UP000035860"/>
    </source>
</evidence>
<dbReference type="AlphaFoldDB" id="A0A066UKA3"/>
<organism evidence="1 2">
    <name type="scientific">Moraxella bovoculi 237</name>
    <dbReference type="NCBI Taxonomy" id="743974"/>
    <lineage>
        <taxon>Bacteria</taxon>
        <taxon>Pseudomonadati</taxon>
        <taxon>Pseudomonadota</taxon>
        <taxon>Gammaproteobacteria</taxon>
        <taxon>Moraxellales</taxon>
        <taxon>Moraxellaceae</taxon>
        <taxon>Moraxella</taxon>
    </lineage>
</organism>
<sequence length="185" mass="22228">MFNFYNISRFKPDYNFSGKVWNDISDVIKCKNDDILSHYLWLEKQHVKFINMFINYFSVDRLGYAIFLEDLKKISSDYFFDMEEPIERINNLSRYNLKILNTNDLNFLLKSWVRGLCYLHFFDTLTGSFIRKTDDFNFLLMLHKNYNIDEIFKPTKGVFVSVDMDVISYDAVLMPKNYGEFLLKI</sequence>
<reference evidence="1 2" key="1">
    <citation type="journal article" date="2014" name="Genome Announc.">
        <title>Draft Genome Sequence of Moraxella bovoculi Strain 237T (ATCC BAA-1259T) Isolated from a Calf with Infectious Bovine Keratoconjunctivitis.</title>
        <authorList>
            <person name="Calcutt M.J."/>
            <person name="Foecking M.F."/>
            <person name="Martin N.T."/>
            <person name="Mhlanga-Mutangadura T."/>
            <person name="Reilly T.J."/>
        </authorList>
    </citation>
    <scope>NUCLEOTIDE SEQUENCE [LARGE SCALE GENOMIC DNA]</scope>
    <source>
        <strain evidence="1 2">237</strain>
    </source>
</reference>
<gene>
    <name evidence="1" type="ORF">MBO_08087</name>
</gene>
<comment type="caution">
    <text evidence="1">The sequence shown here is derived from an EMBL/GenBank/DDBJ whole genome shotgun (WGS) entry which is preliminary data.</text>
</comment>